<feature type="transmembrane region" description="Helical" evidence="1">
    <location>
        <begin position="192"/>
        <end position="210"/>
    </location>
</feature>
<dbReference type="Proteomes" id="UP001447842">
    <property type="component" value="Chromosome"/>
</dbReference>
<protein>
    <submittedName>
        <fullName evidence="2">Uncharacterized protein</fullName>
    </submittedName>
</protein>
<dbReference type="EMBL" id="CP147920">
    <property type="protein sequence ID" value="XAU15169.1"/>
    <property type="molecule type" value="Genomic_DNA"/>
</dbReference>
<feature type="transmembrane region" description="Helical" evidence="1">
    <location>
        <begin position="327"/>
        <end position="350"/>
    </location>
</feature>
<feature type="transmembrane region" description="Helical" evidence="1">
    <location>
        <begin position="74"/>
        <end position="94"/>
    </location>
</feature>
<accession>A0ABZ3HA32</accession>
<feature type="transmembrane region" description="Helical" evidence="1">
    <location>
        <begin position="257"/>
        <end position="276"/>
    </location>
</feature>
<keyword evidence="1" id="KW-0812">Transmembrane</keyword>
<sequence length="399" mass="44270">MDLGTTLNILRDPAGIPFYPVVFQGLYVLTWALHAAFVLLALGGMTLSIVGATKQKSSANWKLLTGHMVQTSKLSVSLLILLGIAPLLFTQVIYDPNWYVVNSLSGVWVFVFVYALLAGYMLLYWFYYANKKGSSGSVLIGVISLLILVFAGLLMHVFAYESIQPDKWMEWYAPGGVIDTSGLNFHFNPVRLLFLVTLSAPTLGIFLLNYSDFVSTRDDFTPEYISFVRDLGKKIATFGLLASAVLFAGWMLLEGLLLNPLSLAIVVSVVVLLLMVRSNITSYFTTGVLVIAALLISALREYIRFDLMSGLGYNIYDYPMNIDWPSVIMFLLTFVVFGFTAIGWILTMAWKVGKTQGVFDASKDPIVTKLANATVAIVLLWCVVYFGWGMFTLFKNTIV</sequence>
<dbReference type="RefSeq" id="WP_345972748.1">
    <property type="nucleotide sequence ID" value="NZ_CP147920.1"/>
</dbReference>
<reference evidence="2 3" key="1">
    <citation type="submission" date="2024-03" db="EMBL/GenBank/DDBJ databases">
        <title>Sulfurimonas sp. HSL3-1.</title>
        <authorList>
            <person name="Wang S."/>
        </authorList>
    </citation>
    <scope>NUCLEOTIDE SEQUENCE [LARGE SCALE GENOMIC DNA]</scope>
    <source>
        <strain evidence="2 3">HSL3-1</strain>
    </source>
</reference>
<gene>
    <name evidence="2" type="ORF">WCY31_00350</name>
</gene>
<keyword evidence="1" id="KW-0472">Membrane</keyword>
<evidence type="ECO:0000313" key="2">
    <source>
        <dbReference type="EMBL" id="XAU15169.1"/>
    </source>
</evidence>
<evidence type="ECO:0000256" key="1">
    <source>
        <dbReference type="SAM" id="Phobius"/>
    </source>
</evidence>
<keyword evidence="3" id="KW-1185">Reference proteome</keyword>
<name>A0ABZ3HA32_9BACT</name>
<feature type="transmembrane region" description="Helical" evidence="1">
    <location>
        <begin position="231"/>
        <end position="251"/>
    </location>
</feature>
<feature type="transmembrane region" description="Helical" evidence="1">
    <location>
        <begin position="283"/>
        <end position="303"/>
    </location>
</feature>
<proteinExistence type="predicted"/>
<feature type="transmembrane region" description="Helical" evidence="1">
    <location>
        <begin position="370"/>
        <end position="391"/>
    </location>
</feature>
<feature type="transmembrane region" description="Helical" evidence="1">
    <location>
        <begin position="31"/>
        <end position="53"/>
    </location>
</feature>
<evidence type="ECO:0000313" key="3">
    <source>
        <dbReference type="Proteomes" id="UP001447842"/>
    </source>
</evidence>
<feature type="transmembrane region" description="Helical" evidence="1">
    <location>
        <begin position="106"/>
        <end position="126"/>
    </location>
</feature>
<feature type="transmembrane region" description="Helical" evidence="1">
    <location>
        <begin position="138"/>
        <end position="159"/>
    </location>
</feature>
<keyword evidence="1" id="KW-1133">Transmembrane helix</keyword>
<organism evidence="2 3">
    <name type="scientific">Sulfurimonas diazotrophicus</name>
    <dbReference type="NCBI Taxonomy" id="3131939"/>
    <lineage>
        <taxon>Bacteria</taxon>
        <taxon>Pseudomonadati</taxon>
        <taxon>Campylobacterota</taxon>
        <taxon>Epsilonproteobacteria</taxon>
        <taxon>Campylobacterales</taxon>
        <taxon>Sulfurimonadaceae</taxon>
        <taxon>Sulfurimonas</taxon>
    </lineage>
</organism>